<feature type="compositionally biased region" description="Acidic residues" evidence="1">
    <location>
        <begin position="64"/>
        <end position="87"/>
    </location>
</feature>
<proteinExistence type="predicted"/>
<feature type="region of interest" description="Disordered" evidence="1">
    <location>
        <begin position="60"/>
        <end position="95"/>
    </location>
</feature>
<evidence type="ECO:0000313" key="2">
    <source>
        <dbReference type="EMBL" id="MED6126373.1"/>
    </source>
</evidence>
<dbReference type="EMBL" id="JASCZI010031261">
    <property type="protein sequence ID" value="MED6126373.1"/>
    <property type="molecule type" value="Genomic_DNA"/>
</dbReference>
<protein>
    <submittedName>
        <fullName evidence="2">Uncharacterized protein</fullName>
    </submittedName>
</protein>
<reference evidence="2 3" key="1">
    <citation type="journal article" date="2023" name="Plants (Basel)">
        <title>Bridging the Gap: Combining Genomics and Transcriptomics Approaches to Understand Stylosanthes scabra, an Orphan Legume from the Brazilian Caatinga.</title>
        <authorList>
            <person name="Ferreira-Neto J.R.C."/>
            <person name="da Silva M.D."/>
            <person name="Binneck E."/>
            <person name="de Melo N.F."/>
            <person name="da Silva R.H."/>
            <person name="de Melo A.L.T.M."/>
            <person name="Pandolfi V."/>
            <person name="Bustamante F.O."/>
            <person name="Brasileiro-Vidal A.C."/>
            <person name="Benko-Iseppon A.M."/>
        </authorList>
    </citation>
    <scope>NUCLEOTIDE SEQUENCE [LARGE SCALE GENOMIC DNA]</scope>
    <source>
        <tissue evidence="2">Leaves</tissue>
    </source>
</reference>
<name>A0ABU6RQG5_9FABA</name>
<sequence>MSGCGRVHNIIIHIRNVKNFHIRPVGITWDEEINRDSQNFYRNARRINWDKDEGIQEEVHKEASEEETYEESFSEEFSEEEIQDNMAEEGGSLQRKTTEEALELIEIIANNQYMNFYERASKRGVREVETVDAILAQNKAMA</sequence>
<evidence type="ECO:0000313" key="3">
    <source>
        <dbReference type="Proteomes" id="UP001341840"/>
    </source>
</evidence>
<comment type="caution">
    <text evidence="2">The sequence shown here is derived from an EMBL/GenBank/DDBJ whole genome shotgun (WGS) entry which is preliminary data.</text>
</comment>
<gene>
    <name evidence="2" type="ORF">PIB30_077712</name>
</gene>
<evidence type="ECO:0000256" key="1">
    <source>
        <dbReference type="SAM" id="MobiDB-lite"/>
    </source>
</evidence>
<accession>A0ABU6RQG5</accession>
<dbReference type="Proteomes" id="UP001341840">
    <property type="component" value="Unassembled WGS sequence"/>
</dbReference>
<keyword evidence="3" id="KW-1185">Reference proteome</keyword>
<organism evidence="2 3">
    <name type="scientific">Stylosanthes scabra</name>
    <dbReference type="NCBI Taxonomy" id="79078"/>
    <lineage>
        <taxon>Eukaryota</taxon>
        <taxon>Viridiplantae</taxon>
        <taxon>Streptophyta</taxon>
        <taxon>Embryophyta</taxon>
        <taxon>Tracheophyta</taxon>
        <taxon>Spermatophyta</taxon>
        <taxon>Magnoliopsida</taxon>
        <taxon>eudicotyledons</taxon>
        <taxon>Gunneridae</taxon>
        <taxon>Pentapetalae</taxon>
        <taxon>rosids</taxon>
        <taxon>fabids</taxon>
        <taxon>Fabales</taxon>
        <taxon>Fabaceae</taxon>
        <taxon>Papilionoideae</taxon>
        <taxon>50 kb inversion clade</taxon>
        <taxon>dalbergioids sensu lato</taxon>
        <taxon>Dalbergieae</taxon>
        <taxon>Pterocarpus clade</taxon>
        <taxon>Stylosanthes</taxon>
    </lineage>
</organism>